<sequence>MVALVGDDDPQVTVDEASSWREHTTASFELKVFPGGHFFLDSHVAPVLDLIRGRMSVAPVRS</sequence>
<evidence type="ECO:0000313" key="3">
    <source>
        <dbReference type="Proteomes" id="UP000318186"/>
    </source>
</evidence>
<dbReference type="Pfam" id="PF00975">
    <property type="entry name" value="Thioesterase"/>
    <property type="match status" value="1"/>
</dbReference>
<proteinExistence type="predicted"/>
<organism evidence="2 3">
    <name type="scientific">Streptomyces brevispora</name>
    <dbReference type="NCBI Taxonomy" id="887462"/>
    <lineage>
        <taxon>Bacteria</taxon>
        <taxon>Bacillati</taxon>
        <taxon>Actinomycetota</taxon>
        <taxon>Actinomycetes</taxon>
        <taxon>Kitasatosporales</taxon>
        <taxon>Streptomycetaceae</taxon>
        <taxon>Streptomyces</taxon>
    </lineage>
</organism>
<evidence type="ECO:0000259" key="1">
    <source>
        <dbReference type="Pfam" id="PF00975"/>
    </source>
</evidence>
<evidence type="ECO:0000313" key="2">
    <source>
        <dbReference type="EMBL" id="TWG05795.1"/>
    </source>
</evidence>
<dbReference type="EMBL" id="VIWW01000001">
    <property type="protein sequence ID" value="TWG05795.1"/>
    <property type="molecule type" value="Genomic_DNA"/>
</dbReference>
<reference evidence="2 3" key="1">
    <citation type="submission" date="2019-06" db="EMBL/GenBank/DDBJ databases">
        <title>Sequencing the genomes of 1000 actinobacteria strains.</title>
        <authorList>
            <person name="Klenk H.-P."/>
        </authorList>
    </citation>
    <scope>NUCLEOTIDE SEQUENCE [LARGE SCALE GENOMIC DNA]</scope>
    <source>
        <strain evidence="2 3">DSM 42059</strain>
    </source>
</reference>
<accession>A0A561V2E8</accession>
<gene>
    <name evidence="2" type="ORF">FHX80_114275</name>
</gene>
<dbReference type="InterPro" id="IPR029058">
    <property type="entry name" value="AB_hydrolase_fold"/>
</dbReference>
<feature type="domain" description="Thioesterase" evidence="1">
    <location>
        <begin position="4"/>
        <end position="52"/>
    </location>
</feature>
<dbReference type="SUPFAM" id="SSF53474">
    <property type="entry name" value="alpha/beta-Hydrolases"/>
    <property type="match status" value="1"/>
</dbReference>
<comment type="caution">
    <text evidence="2">The sequence shown here is derived from an EMBL/GenBank/DDBJ whole genome shotgun (WGS) entry which is preliminary data.</text>
</comment>
<name>A0A561V2E8_9ACTN</name>
<dbReference type="Gene3D" id="3.40.50.1820">
    <property type="entry name" value="alpha/beta hydrolase"/>
    <property type="match status" value="1"/>
</dbReference>
<dbReference type="Proteomes" id="UP000318186">
    <property type="component" value="Unassembled WGS sequence"/>
</dbReference>
<dbReference type="InterPro" id="IPR001031">
    <property type="entry name" value="Thioesterase"/>
</dbReference>
<protein>
    <recommendedName>
        <fullName evidence="1">Thioesterase domain-containing protein</fullName>
    </recommendedName>
</protein>
<dbReference type="AlphaFoldDB" id="A0A561V2E8"/>